<evidence type="ECO:0000313" key="4">
    <source>
        <dbReference type="Proteomes" id="UP000253318"/>
    </source>
</evidence>
<feature type="compositionally biased region" description="Gly residues" evidence="1">
    <location>
        <begin position="194"/>
        <end position="203"/>
    </location>
</feature>
<dbReference type="OrthoDB" id="3483857at2"/>
<organism evidence="3 4">
    <name type="scientific">Marinitenerispora sediminis</name>
    <dbReference type="NCBI Taxonomy" id="1931232"/>
    <lineage>
        <taxon>Bacteria</taxon>
        <taxon>Bacillati</taxon>
        <taxon>Actinomycetota</taxon>
        <taxon>Actinomycetes</taxon>
        <taxon>Streptosporangiales</taxon>
        <taxon>Nocardiopsidaceae</taxon>
        <taxon>Marinitenerispora</taxon>
    </lineage>
</organism>
<keyword evidence="4" id="KW-1185">Reference proteome</keyword>
<dbReference type="AlphaFoldDB" id="A0A368SZ96"/>
<keyword evidence="2" id="KW-0812">Transmembrane</keyword>
<feature type="transmembrane region" description="Helical" evidence="2">
    <location>
        <begin position="44"/>
        <end position="69"/>
    </location>
</feature>
<dbReference type="Proteomes" id="UP000253318">
    <property type="component" value="Unassembled WGS sequence"/>
</dbReference>
<feature type="compositionally biased region" description="Pro residues" evidence="1">
    <location>
        <begin position="205"/>
        <end position="218"/>
    </location>
</feature>
<name>A0A368SZ96_9ACTN</name>
<keyword evidence="2" id="KW-0472">Membrane</keyword>
<dbReference type="EMBL" id="QEIN01000271">
    <property type="protein sequence ID" value="RCV50758.1"/>
    <property type="molecule type" value="Genomic_DNA"/>
</dbReference>
<sequence>MTDPFDDGLERRLRDALRAEADSVQPSPAALDRIRTRTQRSRPFWFGGVWLRPTLAVTAAALIVGSVLLGTPQFRDQVLPDSFTTASEDDAPPPGSGPANAGDQLDAPAASGASPDRPLGPAASSAPEAQGGDPMSGPEAASRCPSAPPSEERSPTASADDDTPAENDADPACVPSPQPSEPGDTDPSDDGSEPGDGGDGGPGSPTAPPEDPPEPSEPPADGTDSASALQ</sequence>
<accession>A0A368SZ96</accession>
<feature type="region of interest" description="Disordered" evidence="1">
    <location>
        <begin position="83"/>
        <end position="230"/>
    </location>
</feature>
<evidence type="ECO:0000256" key="1">
    <source>
        <dbReference type="SAM" id="MobiDB-lite"/>
    </source>
</evidence>
<protein>
    <submittedName>
        <fullName evidence="3">Uncharacterized protein</fullName>
    </submittedName>
</protein>
<comment type="caution">
    <text evidence="3">The sequence shown here is derived from an EMBL/GenBank/DDBJ whole genome shotgun (WGS) entry which is preliminary data.</text>
</comment>
<dbReference type="RefSeq" id="WP_114398807.1">
    <property type="nucleotide sequence ID" value="NZ_QEIM01000091.1"/>
</dbReference>
<reference evidence="3 4" key="1">
    <citation type="submission" date="2018-04" db="EMBL/GenBank/DDBJ databases">
        <title>Novel actinobacteria from marine sediment.</title>
        <authorList>
            <person name="Ng Z.Y."/>
            <person name="Tan G.Y.A."/>
        </authorList>
    </citation>
    <scope>NUCLEOTIDE SEQUENCE [LARGE SCALE GENOMIC DNA]</scope>
    <source>
        <strain evidence="3 4">TPS81</strain>
    </source>
</reference>
<proteinExistence type="predicted"/>
<keyword evidence="2" id="KW-1133">Transmembrane helix</keyword>
<feature type="compositionally biased region" description="Acidic residues" evidence="1">
    <location>
        <begin position="159"/>
        <end position="169"/>
    </location>
</feature>
<feature type="compositionally biased region" description="Acidic residues" evidence="1">
    <location>
        <begin position="183"/>
        <end position="193"/>
    </location>
</feature>
<gene>
    <name evidence="3" type="ORF">DEF24_23860</name>
</gene>
<evidence type="ECO:0000313" key="3">
    <source>
        <dbReference type="EMBL" id="RCV50758.1"/>
    </source>
</evidence>
<evidence type="ECO:0000256" key="2">
    <source>
        <dbReference type="SAM" id="Phobius"/>
    </source>
</evidence>